<reference evidence="2" key="1">
    <citation type="submission" date="2018-08" db="EMBL/GenBank/DDBJ databases">
        <authorList>
            <person name="Zhang J."/>
            <person name="Du Z.-J."/>
        </authorList>
    </citation>
    <scope>NUCLEOTIDE SEQUENCE [LARGE SCALE GENOMIC DNA]</scope>
    <source>
        <strain evidence="2">KCTC 52655</strain>
    </source>
</reference>
<keyword evidence="2" id="KW-1185">Reference proteome</keyword>
<name>A0A3D8M468_9ALTE</name>
<evidence type="ECO:0000313" key="2">
    <source>
        <dbReference type="Proteomes" id="UP000256561"/>
    </source>
</evidence>
<proteinExistence type="predicted"/>
<sequence>MVQLGGVFVKIKVVLWLIVFCSFQGLAADVVKLNRGHSDKDVRHLYNWEVVNRALELTESEFGSYSIEVTGEAIPNHQRLRELLLNRYLNVAMQLTNEEWEQTIEPIRVPIRFGAYTQRLMLIHKKNADAFKKINTLQDLQAFSAGVRQSWTTKNTLIKNGFLTVPAYSYDALFAMLNKGRFDFLLRGVHEIYPELEARKDEFPDLIIEPHLVVNVPNSHYYIFVSPETPHIKERLTKGLQVMLENNEMKALFDKYYASYFEKAELGNRTEIIFDNP</sequence>
<gene>
    <name evidence="1" type="ORF">DXV75_16670</name>
</gene>
<dbReference type="SUPFAM" id="SSF53850">
    <property type="entry name" value="Periplasmic binding protein-like II"/>
    <property type="match status" value="1"/>
</dbReference>
<dbReference type="Proteomes" id="UP000256561">
    <property type="component" value="Unassembled WGS sequence"/>
</dbReference>
<protein>
    <submittedName>
        <fullName evidence="1">Uncharacterized protein</fullName>
    </submittedName>
</protein>
<dbReference type="EMBL" id="QRHA01000018">
    <property type="protein sequence ID" value="RDV23932.1"/>
    <property type="molecule type" value="Genomic_DNA"/>
</dbReference>
<dbReference type="AlphaFoldDB" id="A0A3D8M468"/>
<dbReference type="Gene3D" id="3.40.190.10">
    <property type="entry name" value="Periplasmic binding protein-like II"/>
    <property type="match status" value="2"/>
</dbReference>
<comment type="caution">
    <text evidence="1">The sequence shown here is derived from an EMBL/GenBank/DDBJ whole genome shotgun (WGS) entry which is preliminary data.</text>
</comment>
<organism evidence="1 2">
    <name type="scientific">Alteromonas aestuariivivens</name>
    <dbReference type="NCBI Taxonomy" id="1938339"/>
    <lineage>
        <taxon>Bacteria</taxon>
        <taxon>Pseudomonadati</taxon>
        <taxon>Pseudomonadota</taxon>
        <taxon>Gammaproteobacteria</taxon>
        <taxon>Alteromonadales</taxon>
        <taxon>Alteromonadaceae</taxon>
        <taxon>Alteromonas/Salinimonas group</taxon>
        <taxon>Alteromonas</taxon>
    </lineage>
</organism>
<evidence type="ECO:0000313" key="1">
    <source>
        <dbReference type="EMBL" id="RDV23932.1"/>
    </source>
</evidence>
<accession>A0A3D8M468</accession>